<dbReference type="RefSeq" id="XP_068359824.1">
    <property type="nucleotide sequence ID" value="XM_068504164.1"/>
</dbReference>
<dbReference type="PROSITE" id="PS50190">
    <property type="entry name" value="SEC7"/>
    <property type="match status" value="1"/>
</dbReference>
<dbReference type="AlphaFoldDB" id="A0A1J4K712"/>
<feature type="region of interest" description="Disordered" evidence="1">
    <location>
        <begin position="1"/>
        <end position="22"/>
    </location>
</feature>
<dbReference type="CDD" id="cd00821">
    <property type="entry name" value="PH"/>
    <property type="match status" value="1"/>
</dbReference>
<dbReference type="Pfam" id="PF00169">
    <property type="entry name" value="PH"/>
    <property type="match status" value="1"/>
</dbReference>
<dbReference type="GO" id="GO:0032012">
    <property type="term" value="P:regulation of ARF protein signal transduction"/>
    <property type="evidence" value="ECO:0007669"/>
    <property type="project" value="InterPro"/>
</dbReference>
<feature type="domain" description="PH" evidence="2">
    <location>
        <begin position="239"/>
        <end position="352"/>
    </location>
</feature>
<dbReference type="Gene3D" id="2.30.29.30">
    <property type="entry name" value="Pleckstrin-homology domain (PH domain)/Phosphotyrosine-binding domain (PTB)"/>
    <property type="match status" value="1"/>
</dbReference>
<dbReference type="CDD" id="cd00171">
    <property type="entry name" value="Sec7"/>
    <property type="match status" value="1"/>
</dbReference>
<keyword evidence="5" id="KW-1185">Reference proteome</keyword>
<dbReference type="InterPro" id="IPR023394">
    <property type="entry name" value="Sec7_C_sf"/>
</dbReference>
<dbReference type="SMART" id="SM00222">
    <property type="entry name" value="Sec7"/>
    <property type="match status" value="1"/>
</dbReference>
<evidence type="ECO:0000256" key="1">
    <source>
        <dbReference type="SAM" id="MobiDB-lite"/>
    </source>
</evidence>
<dbReference type="GO" id="GO:0005085">
    <property type="term" value="F:guanyl-nucleotide exchange factor activity"/>
    <property type="evidence" value="ECO:0007669"/>
    <property type="project" value="InterPro"/>
</dbReference>
<gene>
    <name evidence="4" type="ORF">TRFO_25143</name>
</gene>
<sequence>MYSTRFFSQKSHYKTGPSNSKSSFRLSGMATLIVPPPSIAREIYLEDQIQPAVFAFNRCPGDGVSRLCEAFSLPETPRNIAHIMHIVPGLIGTKIGEFLSKRKNEEILYCYFSEVDMHLPFLEALRTAFLTTMHLPAEGEQIDRILQAISKIYVQQNPDCGLDSDQAYILAYATTLLNSDLHNSKVVRKMTVTNFIDNIRNALPDQSVTDKFLESIYQDIKSTPFTFRYQAEESLALAAPRLKGFMQKKNDSWKSIYTRYYFVLANSSLYYYKDDSPTSLSKPAGCIQLVSVSITPEKTKEIVIKANSDEIQNVKFKANGPQIVHDQQKIFLKVSSEVSRDKWLYILKTSSVFNDFADELQPPNNYVSSSAFDYEVSEVQSFNRSDFIVADSDT</sequence>
<organism evidence="4 5">
    <name type="scientific">Tritrichomonas foetus</name>
    <dbReference type="NCBI Taxonomy" id="1144522"/>
    <lineage>
        <taxon>Eukaryota</taxon>
        <taxon>Metamonada</taxon>
        <taxon>Parabasalia</taxon>
        <taxon>Tritrichomonadida</taxon>
        <taxon>Tritrichomonadidae</taxon>
        <taxon>Tritrichomonas</taxon>
    </lineage>
</organism>
<reference evidence="4" key="1">
    <citation type="submission" date="2016-10" db="EMBL/GenBank/DDBJ databases">
        <authorList>
            <person name="Benchimol M."/>
            <person name="Almeida L.G."/>
            <person name="Vasconcelos A.T."/>
            <person name="Perreira-Neves A."/>
            <person name="Rosa I.A."/>
            <person name="Tasca T."/>
            <person name="Bogo M.R."/>
            <person name="de Souza W."/>
        </authorList>
    </citation>
    <scope>NUCLEOTIDE SEQUENCE [LARGE SCALE GENOMIC DNA]</scope>
    <source>
        <strain evidence="4">K</strain>
    </source>
</reference>
<dbReference type="Pfam" id="PF01369">
    <property type="entry name" value="Sec7"/>
    <property type="match status" value="1"/>
</dbReference>
<dbReference type="GeneID" id="94838868"/>
<evidence type="ECO:0000259" key="2">
    <source>
        <dbReference type="PROSITE" id="PS50003"/>
    </source>
</evidence>
<dbReference type="InterPro" id="IPR000904">
    <property type="entry name" value="Sec7_dom"/>
</dbReference>
<dbReference type="PROSITE" id="PS50003">
    <property type="entry name" value="PH_DOMAIN"/>
    <property type="match status" value="1"/>
</dbReference>
<evidence type="ECO:0000313" key="5">
    <source>
        <dbReference type="Proteomes" id="UP000179807"/>
    </source>
</evidence>
<comment type="caution">
    <text evidence="4">The sequence shown here is derived from an EMBL/GenBank/DDBJ whole genome shotgun (WGS) entry which is preliminary data.</text>
</comment>
<dbReference type="EMBL" id="MLAK01000717">
    <property type="protein sequence ID" value="OHT06688.1"/>
    <property type="molecule type" value="Genomic_DNA"/>
</dbReference>
<evidence type="ECO:0000259" key="3">
    <source>
        <dbReference type="PROSITE" id="PS50190"/>
    </source>
</evidence>
<proteinExistence type="predicted"/>
<dbReference type="PANTHER" id="PTHR10663:SF395">
    <property type="entry name" value="SEC7 DOMAIN CONTAINING PROTEIN"/>
    <property type="match status" value="1"/>
</dbReference>
<dbReference type="SUPFAM" id="SSF50729">
    <property type="entry name" value="PH domain-like"/>
    <property type="match status" value="1"/>
</dbReference>
<accession>A0A1J4K712</accession>
<dbReference type="Gene3D" id="1.10.220.20">
    <property type="match status" value="1"/>
</dbReference>
<dbReference type="VEuPathDB" id="TrichDB:TRFO_25143"/>
<feature type="domain" description="SEC7" evidence="3">
    <location>
        <begin position="38"/>
        <end position="223"/>
    </location>
</feature>
<dbReference type="PANTHER" id="PTHR10663">
    <property type="entry name" value="GUANYL-NUCLEOTIDE EXCHANGE FACTOR"/>
    <property type="match status" value="1"/>
</dbReference>
<evidence type="ECO:0000313" key="4">
    <source>
        <dbReference type="EMBL" id="OHT06688.1"/>
    </source>
</evidence>
<dbReference type="Gene3D" id="1.10.1000.11">
    <property type="entry name" value="Arf Nucleotide-binding Site Opener,domain 2"/>
    <property type="match status" value="1"/>
</dbReference>
<dbReference type="OrthoDB" id="430364at2759"/>
<dbReference type="InterPro" id="IPR001849">
    <property type="entry name" value="PH_domain"/>
</dbReference>
<dbReference type="InterPro" id="IPR035999">
    <property type="entry name" value="Sec7_dom_sf"/>
</dbReference>
<dbReference type="Proteomes" id="UP000179807">
    <property type="component" value="Unassembled WGS sequence"/>
</dbReference>
<name>A0A1J4K712_9EUKA</name>
<dbReference type="InterPro" id="IPR011993">
    <property type="entry name" value="PH-like_dom_sf"/>
</dbReference>
<protein>
    <submittedName>
        <fullName evidence="4">Sec7 domain containing protein</fullName>
    </submittedName>
</protein>
<dbReference type="SUPFAM" id="SSF48425">
    <property type="entry name" value="Sec7 domain"/>
    <property type="match status" value="1"/>
</dbReference>
<dbReference type="SMART" id="SM00233">
    <property type="entry name" value="PH"/>
    <property type="match status" value="1"/>
</dbReference>